<comment type="caution">
    <text evidence="7">The sequence shown here is derived from an EMBL/GenBank/DDBJ whole genome shotgun (WGS) entry which is preliminary data.</text>
</comment>
<evidence type="ECO:0000256" key="4">
    <source>
        <dbReference type="ARBA" id="ARBA00022989"/>
    </source>
</evidence>
<evidence type="ECO:0000256" key="5">
    <source>
        <dbReference type="ARBA" id="ARBA00023136"/>
    </source>
</evidence>
<dbReference type="Pfam" id="PF09678">
    <property type="entry name" value="Caa3_CtaG"/>
    <property type="match status" value="1"/>
</dbReference>
<reference evidence="7 8" key="1">
    <citation type="submission" date="2020-08" db="EMBL/GenBank/DDBJ databases">
        <title>A Genomic Blueprint of the Chicken Gut Microbiome.</title>
        <authorList>
            <person name="Gilroy R."/>
            <person name="Ravi A."/>
            <person name="Getino M."/>
            <person name="Pursley I."/>
            <person name="Horton D.L."/>
            <person name="Alikhan N.-F."/>
            <person name="Baker D."/>
            <person name="Gharbi K."/>
            <person name="Hall N."/>
            <person name="Watson M."/>
            <person name="Adriaenssens E.M."/>
            <person name="Foster-Nyarko E."/>
            <person name="Jarju S."/>
            <person name="Secka A."/>
            <person name="Antonio M."/>
            <person name="Oren A."/>
            <person name="Chaudhuri R."/>
            <person name="La Ragione R.M."/>
            <person name="Hildebrand F."/>
            <person name="Pallen M.J."/>
        </authorList>
    </citation>
    <scope>NUCLEOTIDE SEQUENCE [LARGE SCALE GENOMIC DNA]</scope>
    <source>
        <strain evidence="7 8">Sa1YVA6</strain>
    </source>
</reference>
<sequence length="274" mass="30829">MNSLYLLHSHGHAAHSQSLSGMNLQYLLGLVFVLLGAAYIIATIMTNKRYKQWPISRTAFWVSGIVIALVSVVGPLANSAHTNFTAHMVTHLLIGMVAPIFMAIAKPMTLLLRAVSTSLGRKITEILKSRVIQFVSHPITAATLNVGGLWLLYTTDLYMLMHENAFFALFVHLHFFIAGYVFTISIIYFDPVHHQYSYRFRAVVLIAAIAGHDILSKYMYANPPAGVSRQEAEMGSMVMYYAGDWIEVMLIIIFCWQWYRSAKPRRNSGVELNV</sequence>
<evidence type="ECO:0000256" key="3">
    <source>
        <dbReference type="ARBA" id="ARBA00022692"/>
    </source>
</evidence>
<organism evidence="7 8">
    <name type="scientific">Solibacillus merdavium</name>
    <dbReference type="NCBI Taxonomy" id="2762218"/>
    <lineage>
        <taxon>Bacteria</taxon>
        <taxon>Bacillati</taxon>
        <taxon>Bacillota</taxon>
        <taxon>Bacilli</taxon>
        <taxon>Bacillales</taxon>
        <taxon>Caryophanaceae</taxon>
        <taxon>Solibacillus</taxon>
    </lineage>
</organism>
<feature type="transmembrane region" description="Helical" evidence="6">
    <location>
        <begin position="131"/>
        <end position="153"/>
    </location>
</feature>
<name>A0ABR8XKI8_9BACL</name>
<dbReference type="Proteomes" id="UP000600565">
    <property type="component" value="Unassembled WGS sequence"/>
</dbReference>
<protein>
    <submittedName>
        <fullName evidence="7">Cytochrome c oxidase assembly protein</fullName>
    </submittedName>
</protein>
<evidence type="ECO:0000313" key="7">
    <source>
        <dbReference type="EMBL" id="MBD8032426.1"/>
    </source>
</evidence>
<evidence type="ECO:0000256" key="6">
    <source>
        <dbReference type="SAM" id="Phobius"/>
    </source>
</evidence>
<comment type="subcellular location">
    <subcellularLocation>
        <location evidence="1">Cell membrane</location>
        <topology evidence="1">Multi-pass membrane protein</topology>
    </subcellularLocation>
</comment>
<feature type="transmembrane region" description="Helical" evidence="6">
    <location>
        <begin position="200"/>
        <end position="220"/>
    </location>
</feature>
<dbReference type="EMBL" id="JACSPW010000003">
    <property type="protein sequence ID" value="MBD8032426.1"/>
    <property type="molecule type" value="Genomic_DNA"/>
</dbReference>
<feature type="transmembrane region" description="Helical" evidence="6">
    <location>
        <begin position="26"/>
        <end position="46"/>
    </location>
</feature>
<keyword evidence="8" id="KW-1185">Reference proteome</keyword>
<feature type="transmembrane region" description="Helical" evidence="6">
    <location>
        <begin position="89"/>
        <end position="111"/>
    </location>
</feature>
<feature type="transmembrane region" description="Helical" evidence="6">
    <location>
        <begin position="240"/>
        <end position="259"/>
    </location>
</feature>
<proteinExistence type="predicted"/>
<evidence type="ECO:0000256" key="2">
    <source>
        <dbReference type="ARBA" id="ARBA00022475"/>
    </source>
</evidence>
<dbReference type="RefSeq" id="WP_191703025.1">
    <property type="nucleotide sequence ID" value="NZ_JACSPW010000003.1"/>
</dbReference>
<evidence type="ECO:0000313" key="8">
    <source>
        <dbReference type="Proteomes" id="UP000600565"/>
    </source>
</evidence>
<keyword evidence="3 6" id="KW-0812">Transmembrane</keyword>
<feature type="transmembrane region" description="Helical" evidence="6">
    <location>
        <begin position="165"/>
        <end position="188"/>
    </location>
</feature>
<evidence type="ECO:0000256" key="1">
    <source>
        <dbReference type="ARBA" id="ARBA00004651"/>
    </source>
</evidence>
<keyword evidence="5 6" id="KW-0472">Membrane</keyword>
<gene>
    <name evidence="7" type="ORF">H9632_05045</name>
</gene>
<feature type="transmembrane region" description="Helical" evidence="6">
    <location>
        <begin position="58"/>
        <end position="77"/>
    </location>
</feature>
<keyword evidence="4 6" id="KW-1133">Transmembrane helix</keyword>
<keyword evidence="2" id="KW-1003">Cell membrane</keyword>
<dbReference type="InterPro" id="IPR019108">
    <property type="entry name" value="Caa3_assmbl_CtaG-rel"/>
</dbReference>
<accession>A0ABR8XKI8</accession>